<reference evidence="2" key="1">
    <citation type="submission" date="2014-05" db="EMBL/GenBank/DDBJ databases">
        <authorList>
            <person name="Chronopoulou M."/>
        </authorList>
    </citation>
    <scope>NUCLEOTIDE SEQUENCE</scope>
    <source>
        <tissue evidence="2">Whole organism</tissue>
    </source>
</reference>
<proteinExistence type="predicted"/>
<feature type="region of interest" description="Disordered" evidence="1">
    <location>
        <begin position="49"/>
        <end position="76"/>
    </location>
</feature>
<sequence>MNEGKKNNLCSLYRRHILTDKMKPTPAAHGRTLLNDLKSHGSESSFIRMRNNGLSKDPKTSRTTHGKPHRELMSPTSLKPSASIMTFWSKDSVMHPYLISAKEEGVWG</sequence>
<accession>A0A0K2TDC0</accession>
<protein>
    <submittedName>
        <fullName evidence="2">Uncharacterized protein</fullName>
    </submittedName>
</protein>
<evidence type="ECO:0000313" key="2">
    <source>
        <dbReference type="EMBL" id="CDW24049.1"/>
    </source>
</evidence>
<evidence type="ECO:0000256" key="1">
    <source>
        <dbReference type="SAM" id="MobiDB-lite"/>
    </source>
</evidence>
<name>A0A0K2TDC0_LEPSM</name>
<dbReference type="AlphaFoldDB" id="A0A0K2TDC0"/>
<organism evidence="2">
    <name type="scientific">Lepeophtheirus salmonis</name>
    <name type="common">Salmon louse</name>
    <name type="synonym">Caligus salmonis</name>
    <dbReference type="NCBI Taxonomy" id="72036"/>
    <lineage>
        <taxon>Eukaryota</taxon>
        <taxon>Metazoa</taxon>
        <taxon>Ecdysozoa</taxon>
        <taxon>Arthropoda</taxon>
        <taxon>Crustacea</taxon>
        <taxon>Multicrustacea</taxon>
        <taxon>Hexanauplia</taxon>
        <taxon>Copepoda</taxon>
        <taxon>Siphonostomatoida</taxon>
        <taxon>Caligidae</taxon>
        <taxon>Lepeophtheirus</taxon>
    </lineage>
</organism>
<dbReference type="EMBL" id="HACA01006688">
    <property type="protein sequence ID" value="CDW24049.1"/>
    <property type="molecule type" value="Transcribed_RNA"/>
</dbReference>